<name>A0AAE3WHM8_9RHOB</name>
<feature type="domain" description="IclR-ED" evidence="5">
    <location>
        <begin position="64"/>
        <end position="247"/>
    </location>
</feature>
<dbReference type="PANTHER" id="PTHR30136:SF24">
    <property type="entry name" value="HTH-TYPE TRANSCRIPTIONAL REPRESSOR ALLR"/>
    <property type="match status" value="1"/>
</dbReference>
<dbReference type="PROSITE" id="PS51077">
    <property type="entry name" value="HTH_ICLR"/>
    <property type="match status" value="1"/>
</dbReference>
<dbReference type="Pfam" id="PF09339">
    <property type="entry name" value="HTH_IclR"/>
    <property type="match status" value="1"/>
</dbReference>
<dbReference type="Gene3D" id="1.10.10.10">
    <property type="entry name" value="Winged helix-like DNA-binding domain superfamily/Winged helix DNA-binding domain"/>
    <property type="match status" value="1"/>
</dbReference>
<dbReference type="Proteomes" id="UP001226762">
    <property type="component" value="Unassembled WGS sequence"/>
</dbReference>
<evidence type="ECO:0000256" key="1">
    <source>
        <dbReference type="ARBA" id="ARBA00023015"/>
    </source>
</evidence>
<dbReference type="InterPro" id="IPR050707">
    <property type="entry name" value="HTH_MetabolicPath_Reg"/>
</dbReference>
<dbReference type="InterPro" id="IPR014757">
    <property type="entry name" value="Tscrpt_reg_IclR_C"/>
</dbReference>
<keyword evidence="7" id="KW-1185">Reference proteome</keyword>
<dbReference type="GO" id="GO:0045892">
    <property type="term" value="P:negative regulation of DNA-templated transcription"/>
    <property type="evidence" value="ECO:0007669"/>
    <property type="project" value="TreeGrafter"/>
</dbReference>
<dbReference type="InterPro" id="IPR036390">
    <property type="entry name" value="WH_DNA-bd_sf"/>
</dbReference>
<comment type="caution">
    <text evidence="6">The sequence shown here is derived from an EMBL/GenBank/DDBJ whole genome shotgun (WGS) entry which is preliminary data.</text>
</comment>
<keyword evidence="2" id="KW-0238">DNA-binding</keyword>
<feature type="domain" description="HTH iclR-type" evidence="4">
    <location>
        <begin position="1"/>
        <end position="63"/>
    </location>
</feature>
<sequence>MGTTSKALSLLDFFSRATPRIGLSDLARRSGLNKATTHRLMGELANHGFVEQVGSGREYRLGPAFLRLAALREYTVPMRETVQHVLAGLAEATGETAHFSLLQGEILSTIAYAYSPAHGTAVRMEDAEILTFHGTSSGLAVLAFSPSDFVDKVLAGPLEARTEQTLTDPDRIRALLPGIRTAGMAMSIGGFEADVQSHAVPVFDAESACIGAVAVAAPVARMDDALSARIRVELMRRACHLTRLLGGFLPESLHKEEAAWMTSP</sequence>
<reference evidence="6" key="1">
    <citation type="submission" date="2022-07" db="EMBL/GenBank/DDBJ databases">
        <authorList>
            <person name="Otstavnykh N."/>
            <person name="Isaeva M."/>
            <person name="Bystritskaya E."/>
        </authorList>
    </citation>
    <scope>NUCLEOTIDE SEQUENCE</scope>
    <source>
        <strain evidence="6">KCTC 52189</strain>
    </source>
</reference>
<evidence type="ECO:0000256" key="3">
    <source>
        <dbReference type="ARBA" id="ARBA00023163"/>
    </source>
</evidence>
<dbReference type="InterPro" id="IPR029016">
    <property type="entry name" value="GAF-like_dom_sf"/>
</dbReference>
<dbReference type="GO" id="GO:0003677">
    <property type="term" value="F:DNA binding"/>
    <property type="evidence" value="ECO:0007669"/>
    <property type="project" value="UniProtKB-KW"/>
</dbReference>
<protein>
    <submittedName>
        <fullName evidence="6">IclR family transcriptional regulator</fullName>
    </submittedName>
</protein>
<proteinExistence type="predicted"/>
<dbReference type="SUPFAM" id="SSF55781">
    <property type="entry name" value="GAF domain-like"/>
    <property type="match status" value="1"/>
</dbReference>
<dbReference type="EMBL" id="JANHAX010000006">
    <property type="protein sequence ID" value="MDQ2091753.1"/>
    <property type="molecule type" value="Genomic_DNA"/>
</dbReference>
<evidence type="ECO:0000259" key="5">
    <source>
        <dbReference type="PROSITE" id="PS51078"/>
    </source>
</evidence>
<dbReference type="Gene3D" id="3.30.450.40">
    <property type="match status" value="1"/>
</dbReference>
<dbReference type="InterPro" id="IPR005471">
    <property type="entry name" value="Tscrpt_reg_IclR_N"/>
</dbReference>
<dbReference type="Pfam" id="PF01614">
    <property type="entry name" value="IclR_C"/>
    <property type="match status" value="1"/>
</dbReference>
<dbReference type="InterPro" id="IPR036388">
    <property type="entry name" value="WH-like_DNA-bd_sf"/>
</dbReference>
<dbReference type="AlphaFoldDB" id="A0AAE3WHM8"/>
<dbReference type="GO" id="GO:0003700">
    <property type="term" value="F:DNA-binding transcription factor activity"/>
    <property type="evidence" value="ECO:0007669"/>
    <property type="project" value="TreeGrafter"/>
</dbReference>
<evidence type="ECO:0000259" key="4">
    <source>
        <dbReference type="PROSITE" id="PS51077"/>
    </source>
</evidence>
<keyword evidence="3" id="KW-0804">Transcription</keyword>
<dbReference type="PANTHER" id="PTHR30136">
    <property type="entry name" value="HELIX-TURN-HELIX TRANSCRIPTIONAL REGULATOR, ICLR FAMILY"/>
    <property type="match status" value="1"/>
</dbReference>
<evidence type="ECO:0000256" key="2">
    <source>
        <dbReference type="ARBA" id="ARBA00023125"/>
    </source>
</evidence>
<evidence type="ECO:0000313" key="6">
    <source>
        <dbReference type="EMBL" id="MDQ2091753.1"/>
    </source>
</evidence>
<evidence type="ECO:0000313" key="7">
    <source>
        <dbReference type="Proteomes" id="UP001226762"/>
    </source>
</evidence>
<dbReference type="RefSeq" id="WP_306737254.1">
    <property type="nucleotide sequence ID" value="NZ_JANHAX010000006.1"/>
</dbReference>
<organism evidence="6 7">
    <name type="scientific">Marimonas arenosa</name>
    <dbReference type="NCBI Taxonomy" id="1795305"/>
    <lineage>
        <taxon>Bacteria</taxon>
        <taxon>Pseudomonadati</taxon>
        <taxon>Pseudomonadota</taxon>
        <taxon>Alphaproteobacteria</taxon>
        <taxon>Rhodobacterales</taxon>
        <taxon>Paracoccaceae</taxon>
        <taxon>Marimonas</taxon>
    </lineage>
</organism>
<dbReference type="SMART" id="SM00346">
    <property type="entry name" value="HTH_ICLR"/>
    <property type="match status" value="1"/>
</dbReference>
<dbReference type="SUPFAM" id="SSF46785">
    <property type="entry name" value="Winged helix' DNA-binding domain"/>
    <property type="match status" value="1"/>
</dbReference>
<accession>A0AAE3WHM8</accession>
<keyword evidence="1" id="KW-0805">Transcription regulation</keyword>
<dbReference type="PROSITE" id="PS51078">
    <property type="entry name" value="ICLR_ED"/>
    <property type="match status" value="1"/>
</dbReference>
<gene>
    <name evidence="6" type="ORF">NO357_17770</name>
</gene>
<reference evidence="6" key="2">
    <citation type="submission" date="2023-02" db="EMBL/GenBank/DDBJ databases">
        <title>'Rhodoalgimonas zhirmunskyi' gen. nov., isolated from a red alga.</title>
        <authorList>
            <person name="Nedashkovskaya O.I."/>
            <person name="Otstavnykh N.Y."/>
            <person name="Bystritskaya E.P."/>
            <person name="Balabanova L.A."/>
            <person name="Isaeva M.P."/>
        </authorList>
    </citation>
    <scope>NUCLEOTIDE SEQUENCE</scope>
    <source>
        <strain evidence="6">KCTC 52189</strain>
    </source>
</reference>